<gene>
    <name evidence="2" type="primary">cyaA_2</name>
    <name evidence="2" type="ORF">Lery_1535</name>
</gene>
<dbReference type="Gene3D" id="3.30.70.270">
    <property type="match status" value="1"/>
</dbReference>
<feature type="domain" description="GGDEF" evidence="1">
    <location>
        <begin position="213"/>
        <end position="345"/>
    </location>
</feature>
<evidence type="ECO:0000313" key="2">
    <source>
        <dbReference type="EMBL" id="KTC97696.1"/>
    </source>
</evidence>
<dbReference type="PROSITE" id="PS50887">
    <property type="entry name" value="GGDEF"/>
    <property type="match status" value="1"/>
</dbReference>
<dbReference type="EMBL" id="LNYA01000024">
    <property type="protein sequence ID" value="KTC97696.1"/>
    <property type="molecule type" value="Genomic_DNA"/>
</dbReference>
<dbReference type="Gene3D" id="3.30.450.40">
    <property type="match status" value="1"/>
</dbReference>
<dbReference type="OrthoDB" id="9812358at2"/>
<dbReference type="InterPro" id="IPR029787">
    <property type="entry name" value="Nucleotide_cyclase"/>
</dbReference>
<dbReference type="RefSeq" id="WP_058526672.1">
    <property type="nucleotide sequence ID" value="NZ_CAAAHY010000016.1"/>
</dbReference>
<dbReference type="InterPro" id="IPR043128">
    <property type="entry name" value="Rev_trsase/Diguanyl_cyclase"/>
</dbReference>
<evidence type="ECO:0000313" key="3">
    <source>
        <dbReference type="Proteomes" id="UP000054773"/>
    </source>
</evidence>
<keyword evidence="3" id="KW-1185">Reference proteome</keyword>
<dbReference type="SMART" id="SM00267">
    <property type="entry name" value="GGDEF"/>
    <property type="match status" value="1"/>
</dbReference>
<dbReference type="NCBIfam" id="TIGR00254">
    <property type="entry name" value="GGDEF"/>
    <property type="match status" value="1"/>
</dbReference>
<dbReference type="Pfam" id="PF01590">
    <property type="entry name" value="GAF"/>
    <property type="match status" value="1"/>
</dbReference>
<evidence type="ECO:0000259" key="1">
    <source>
        <dbReference type="PROSITE" id="PS50887"/>
    </source>
</evidence>
<dbReference type="InterPro" id="IPR003018">
    <property type="entry name" value="GAF"/>
</dbReference>
<dbReference type="SMART" id="SM00065">
    <property type="entry name" value="GAF"/>
    <property type="match status" value="1"/>
</dbReference>
<protein>
    <submittedName>
        <fullName evidence="2">Fused adenylate cyclase/two component hybrid sensor/regulator</fullName>
    </submittedName>
</protein>
<comment type="caution">
    <text evidence="2">The sequence shown here is derived from an EMBL/GenBank/DDBJ whole genome shotgun (WGS) entry which is preliminary data.</text>
</comment>
<reference evidence="2 3" key="1">
    <citation type="submission" date="2015-11" db="EMBL/GenBank/DDBJ databases">
        <title>Genomic analysis of 38 Legionella species identifies large and diverse effector repertoires.</title>
        <authorList>
            <person name="Burstein D."/>
            <person name="Amaro F."/>
            <person name="Zusman T."/>
            <person name="Lifshitz Z."/>
            <person name="Cohen O."/>
            <person name="Gilbert J.A."/>
            <person name="Pupko T."/>
            <person name="Shuman H.A."/>
            <person name="Segal G."/>
        </authorList>
    </citation>
    <scope>NUCLEOTIDE SEQUENCE [LARGE SCALE GENOMIC DNA]</scope>
    <source>
        <strain evidence="2 3">SE-32A-C8</strain>
    </source>
</reference>
<dbReference type="InterPro" id="IPR029016">
    <property type="entry name" value="GAF-like_dom_sf"/>
</dbReference>
<dbReference type="STRING" id="448.Lery_1535"/>
<dbReference type="InterPro" id="IPR000160">
    <property type="entry name" value="GGDEF_dom"/>
</dbReference>
<dbReference type="SUPFAM" id="SSF55073">
    <property type="entry name" value="Nucleotide cyclase"/>
    <property type="match status" value="1"/>
</dbReference>
<dbReference type="AlphaFoldDB" id="A0A0W0TQ86"/>
<dbReference type="PATRIC" id="fig|448.7.peg.1601"/>
<dbReference type="Proteomes" id="UP000054773">
    <property type="component" value="Unassembled WGS sequence"/>
</dbReference>
<dbReference type="Pfam" id="PF00990">
    <property type="entry name" value="GGDEF"/>
    <property type="match status" value="1"/>
</dbReference>
<dbReference type="SUPFAM" id="SSF55781">
    <property type="entry name" value="GAF domain-like"/>
    <property type="match status" value="1"/>
</dbReference>
<dbReference type="PANTHER" id="PTHR43102:SF2">
    <property type="entry name" value="GAF DOMAIN-CONTAINING PROTEIN"/>
    <property type="match status" value="1"/>
</dbReference>
<dbReference type="CDD" id="cd01949">
    <property type="entry name" value="GGDEF"/>
    <property type="match status" value="1"/>
</dbReference>
<dbReference type="PANTHER" id="PTHR43102">
    <property type="entry name" value="SLR1143 PROTEIN"/>
    <property type="match status" value="1"/>
</dbReference>
<sequence>MIKPKAHTHEAERLKALHATGLINTPMEQGFEQITSLTKKIFDVPIVAISLIDKDKQWFKSIIGSNLTETPREISFCGHTILKEEALIVPDAQSDIRFKNNPLVTGEKASIRFYAGYPIHASQDHHPIGALCIIDNKPRHISPTEKSILHDLAALVDSEINNFHSLEAFKRRTIELECPERMTLLDGVTKTWNANGIMQLLQQQMTLSKQDKETFGLFNVSIDSFKSFADEYGAEVGNDLLYAIARNLVIHCHSDASVGYLGGKEFMIILPLNDKHEILKSAERLRQNIEHEPMATQAGEIKATITIGVAFYDRDVHQESSSLINDAHSALEEGRHAGGNRIVLH</sequence>
<proteinExistence type="predicted"/>
<organism evidence="2 3">
    <name type="scientific">Legionella erythra</name>
    <dbReference type="NCBI Taxonomy" id="448"/>
    <lineage>
        <taxon>Bacteria</taxon>
        <taxon>Pseudomonadati</taxon>
        <taxon>Pseudomonadota</taxon>
        <taxon>Gammaproteobacteria</taxon>
        <taxon>Legionellales</taxon>
        <taxon>Legionellaceae</taxon>
        <taxon>Legionella</taxon>
    </lineage>
</organism>
<accession>A0A0W0TQ86</accession>
<name>A0A0W0TQ86_LEGER</name>